<feature type="non-terminal residue" evidence="1">
    <location>
        <position position="1"/>
    </location>
</feature>
<reference evidence="1" key="1">
    <citation type="journal article" date="2015" name="Nature">
        <title>Complex archaea that bridge the gap between prokaryotes and eukaryotes.</title>
        <authorList>
            <person name="Spang A."/>
            <person name="Saw J.H."/>
            <person name="Jorgensen S.L."/>
            <person name="Zaremba-Niedzwiedzka K."/>
            <person name="Martijn J."/>
            <person name="Lind A.E."/>
            <person name="van Eijk R."/>
            <person name="Schleper C."/>
            <person name="Guy L."/>
            <person name="Ettema T.J."/>
        </authorList>
    </citation>
    <scope>NUCLEOTIDE SEQUENCE</scope>
</reference>
<name>A0A0F9EYK6_9ZZZZ</name>
<accession>A0A0F9EYK6</accession>
<organism evidence="1">
    <name type="scientific">marine sediment metagenome</name>
    <dbReference type="NCBI Taxonomy" id="412755"/>
    <lineage>
        <taxon>unclassified sequences</taxon>
        <taxon>metagenomes</taxon>
        <taxon>ecological metagenomes</taxon>
    </lineage>
</organism>
<proteinExistence type="predicted"/>
<comment type="caution">
    <text evidence="1">The sequence shown here is derived from an EMBL/GenBank/DDBJ whole genome shotgun (WGS) entry which is preliminary data.</text>
</comment>
<sequence length="50" mass="5676">TQSLISDEMKELMERAKAGKRLIISKIPIKSEKEELILNLNKAKKPIKIG</sequence>
<protein>
    <submittedName>
        <fullName evidence="1">Uncharacterized protein</fullName>
    </submittedName>
</protein>
<dbReference type="AlphaFoldDB" id="A0A0F9EYK6"/>
<gene>
    <name evidence="1" type="ORF">LCGC14_2370550</name>
</gene>
<evidence type="ECO:0000313" key="1">
    <source>
        <dbReference type="EMBL" id="KKL28898.1"/>
    </source>
</evidence>
<dbReference type="EMBL" id="LAZR01034932">
    <property type="protein sequence ID" value="KKL28898.1"/>
    <property type="molecule type" value="Genomic_DNA"/>
</dbReference>